<evidence type="ECO:0000256" key="4">
    <source>
        <dbReference type="ARBA" id="ARBA00023136"/>
    </source>
</evidence>
<keyword evidence="5" id="KW-0325">Glycoprotein</keyword>
<accession>A0A261Y2A1</accession>
<sequence>MVLSALALTWTVSAHYQLTYPASRGFIDTSEPTAPCGGFNNVNTTRFSFPLHNGFVVINSEHVQASIQMYLVIGNNPSTQAFNQNTTIDNLSIKQPGLNCLSANLANVTGAADGVNATIQLLFNAGDGILYQCADVTLSSSASLNQSECPQLIGGSSNSSSSPSGSASASSGSASASPSGSSGSSGASTNSVAMGTIVLLASVAFALGMF</sequence>
<evidence type="ECO:0000256" key="5">
    <source>
        <dbReference type="ARBA" id="ARBA00023180"/>
    </source>
</evidence>
<dbReference type="Pfam" id="PF20238">
    <property type="entry name" value="BIM1-like_dom"/>
    <property type="match status" value="1"/>
</dbReference>
<feature type="compositionally biased region" description="Low complexity" evidence="8">
    <location>
        <begin position="154"/>
        <end position="185"/>
    </location>
</feature>
<dbReference type="Proteomes" id="UP000242875">
    <property type="component" value="Unassembled WGS sequence"/>
</dbReference>
<evidence type="ECO:0000256" key="6">
    <source>
        <dbReference type="ARBA" id="ARBA00023288"/>
    </source>
</evidence>
<feature type="region of interest" description="Disordered" evidence="8">
    <location>
        <begin position="153"/>
        <end position="185"/>
    </location>
</feature>
<protein>
    <recommendedName>
        <fullName evidence="9">Copper acquisition factor BIM1-like domain-containing protein</fullName>
    </recommendedName>
</protein>
<keyword evidence="11" id="KW-1185">Reference proteome</keyword>
<keyword evidence="2" id="KW-1003">Cell membrane</keyword>
<evidence type="ECO:0000256" key="8">
    <source>
        <dbReference type="SAM" id="MobiDB-lite"/>
    </source>
</evidence>
<dbReference type="CDD" id="cd21176">
    <property type="entry name" value="LPMO_auxiliary-like"/>
    <property type="match status" value="1"/>
</dbReference>
<dbReference type="GO" id="GO:0005886">
    <property type="term" value="C:plasma membrane"/>
    <property type="evidence" value="ECO:0007669"/>
    <property type="project" value="UniProtKB-SubCell"/>
</dbReference>
<keyword evidence="6" id="KW-0449">Lipoprotein</keyword>
<evidence type="ECO:0000313" key="10">
    <source>
        <dbReference type="EMBL" id="OZJ04698.1"/>
    </source>
</evidence>
<feature type="domain" description="Copper acquisition factor BIM1-like" evidence="9">
    <location>
        <begin position="13"/>
        <end position="149"/>
    </location>
</feature>
<gene>
    <name evidence="10" type="ORF">BZG36_02534</name>
</gene>
<name>A0A261Y2A1_9FUNG</name>
<dbReference type="AlphaFoldDB" id="A0A261Y2A1"/>
<comment type="caution">
    <text evidence="10">The sequence shown here is derived from an EMBL/GenBank/DDBJ whole genome shotgun (WGS) entry which is preliminary data.</text>
</comment>
<dbReference type="PANTHER" id="PTHR34992">
    <property type="entry name" value="HYPHAL ANASTAMOSIS-7 PROTEIN"/>
    <property type="match status" value="1"/>
</dbReference>
<reference evidence="10 11" key="1">
    <citation type="journal article" date="2017" name="Mycologia">
        <title>Bifiguratus adelaidae, gen. et sp. nov., a new member of Mucoromycotina in endophytic and soil-dwelling habitats.</title>
        <authorList>
            <person name="Torres-Cruz T.J."/>
            <person name="Billingsley Tobias T.L."/>
            <person name="Almatruk M."/>
            <person name="Hesse C."/>
            <person name="Kuske C.R."/>
            <person name="Desiro A."/>
            <person name="Benucci G.M."/>
            <person name="Bonito G."/>
            <person name="Stajich J.E."/>
            <person name="Dunlap C."/>
            <person name="Arnold A.E."/>
            <person name="Porras-Alfaro A."/>
        </authorList>
    </citation>
    <scope>NUCLEOTIDE SEQUENCE [LARGE SCALE GENOMIC DNA]</scope>
    <source>
        <strain evidence="10 11">AZ0501</strain>
    </source>
</reference>
<evidence type="ECO:0000256" key="3">
    <source>
        <dbReference type="ARBA" id="ARBA00022729"/>
    </source>
</evidence>
<dbReference type="InterPro" id="IPR046530">
    <property type="entry name" value="BIM1-like_dom"/>
</dbReference>
<evidence type="ECO:0000313" key="11">
    <source>
        <dbReference type="Proteomes" id="UP000242875"/>
    </source>
</evidence>
<dbReference type="OrthoDB" id="2146436at2759"/>
<comment type="subcellular location">
    <subcellularLocation>
        <location evidence="1">Cell membrane</location>
    </subcellularLocation>
    <subcellularLocation>
        <location evidence="7">Endomembrane system</location>
        <topology evidence="7">Lipid-anchor</topology>
    </subcellularLocation>
</comment>
<dbReference type="GO" id="GO:0012505">
    <property type="term" value="C:endomembrane system"/>
    <property type="evidence" value="ECO:0007669"/>
    <property type="project" value="UniProtKB-SubCell"/>
</dbReference>
<keyword evidence="4" id="KW-0472">Membrane</keyword>
<keyword evidence="3" id="KW-0732">Signal</keyword>
<evidence type="ECO:0000256" key="7">
    <source>
        <dbReference type="ARBA" id="ARBA00037868"/>
    </source>
</evidence>
<proteinExistence type="predicted"/>
<evidence type="ECO:0000256" key="2">
    <source>
        <dbReference type="ARBA" id="ARBA00022475"/>
    </source>
</evidence>
<dbReference type="EMBL" id="MVBO01000032">
    <property type="protein sequence ID" value="OZJ04698.1"/>
    <property type="molecule type" value="Genomic_DNA"/>
</dbReference>
<evidence type="ECO:0000256" key="1">
    <source>
        <dbReference type="ARBA" id="ARBA00004236"/>
    </source>
</evidence>
<organism evidence="10 11">
    <name type="scientific">Bifiguratus adelaidae</name>
    <dbReference type="NCBI Taxonomy" id="1938954"/>
    <lineage>
        <taxon>Eukaryota</taxon>
        <taxon>Fungi</taxon>
        <taxon>Fungi incertae sedis</taxon>
        <taxon>Mucoromycota</taxon>
        <taxon>Mucoromycotina</taxon>
        <taxon>Endogonomycetes</taxon>
        <taxon>Endogonales</taxon>
        <taxon>Endogonales incertae sedis</taxon>
        <taxon>Bifiguratus</taxon>
    </lineage>
</organism>
<dbReference type="InterPro" id="IPR046936">
    <property type="entry name" value="BIM1-like"/>
</dbReference>
<evidence type="ECO:0000259" key="9">
    <source>
        <dbReference type="Pfam" id="PF20238"/>
    </source>
</evidence>